<dbReference type="PANTHER" id="PTHR13946">
    <property type="entry name" value="DNA-DIRECTED RNA POLYMERASE I,II,III"/>
    <property type="match status" value="1"/>
</dbReference>
<keyword evidence="1 5" id="KW-0240">DNA-directed RNA polymerase</keyword>
<dbReference type="OrthoDB" id="510325at2759"/>
<feature type="domain" description="DNA-directed RNA polymerase RBP11-like dimerisation" evidence="4">
    <location>
        <begin position="10"/>
        <end position="82"/>
    </location>
</feature>
<dbReference type="GO" id="GO:0006383">
    <property type="term" value="P:transcription by RNA polymerase III"/>
    <property type="evidence" value="ECO:0007669"/>
    <property type="project" value="TreeGrafter"/>
</dbReference>
<evidence type="ECO:0000259" key="4">
    <source>
        <dbReference type="Pfam" id="PF13656"/>
    </source>
</evidence>
<dbReference type="InterPro" id="IPR009025">
    <property type="entry name" value="RBP11-like_dimer"/>
</dbReference>
<dbReference type="GO" id="GO:0005736">
    <property type="term" value="C:RNA polymerase I complex"/>
    <property type="evidence" value="ECO:0007669"/>
    <property type="project" value="TreeGrafter"/>
</dbReference>
<evidence type="ECO:0000313" key="5">
    <source>
        <dbReference type="EMBL" id="KKO74287.1"/>
    </source>
</evidence>
<sequence>MKKIHFVNDMTLGILDEDHTLINPLKHILSTYYTSNIDFCGYTIPHPSENKVHLVVQFIKEDDQTVENIISKVEEGIEGFKNIIKKIDEEFDKSLSRK</sequence>
<dbReference type="VEuPathDB" id="MicrosporidiaDB:G9O61_00g008190"/>
<dbReference type="GO" id="GO:0046983">
    <property type="term" value="F:protein dimerization activity"/>
    <property type="evidence" value="ECO:0007669"/>
    <property type="project" value="InterPro"/>
</dbReference>
<dbReference type="RefSeq" id="XP_024330029.1">
    <property type="nucleotide sequence ID" value="XM_024476563.1"/>
</dbReference>
<evidence type="ECO:0000256" key="1">
    <source>
        <dbReference type="ARBA" id="ARBA00022478"/>
    </source>
</evidence>
<gene>
    <name evidence="5" type="ORF">AAJ76_87000703</name>
</gene>
<dbReference type="GO" id="GO:0005666">
    <property type="term" value="C:RNA polymerase III complex"/>
    <property type="evidence" value="ECO:0007669"/>
    <property type="project" value="TreeGrafter"/>
</dbReference>
<dbReference type="Pfam" id="PF13656">
    <property type="entry name" value="RNA_pol_L_2"/>
    <property type="match status" value="1"/>
</dbReference>
<evidence type="ECO:0000313" key="6">
    <source>
        <dbReference type="Proteomes" id="UP000034350"/>
    </source>
</evidence>
<protein>
    <submittedName>
        <fullName evidence="5">Dna-directed rna polymerase i and iii subunit ac19</fullName>
    </submittedName>
</protein>
<dbReference type="GO" id="GO:0003899">
    <property type="term" value="F:DNA-directed RNA polymerase activity"/>
    <property type="evidence" value="ECO:0007669"/>
    <property type="project" value="TreeGrafter"/>
</dbReference>
<dbReference type="VEuPathDB" id="MicrosporidiaDB:AAJ76_87000703"/>
<keyword evidence="2" id="KW-0804">Transcription</keyword>
<dbReference type="Proteomes" id="UP000034350">
    <property type="component" value="Unassembled WGS sequence"/>
</dbReference>
<dbReference type="GO" id="GO:0055029">
    <property type="term" value="C:nuclear DNA-directed RNA polymerase complex"/>
    <property type="evidence" value="ECO:0007669"/>
    <property type="project" value="UniProtKB-ARBA"/>
</dbReference>
<evidence type="ECO:0000256" key="3">
    <source>
        <dbReference type="ARBA" id="ARBA00025751"/>
    </source>
</evidence>
<dbReference type="GeneID" id="36321517"/>
<comment type="caution">
    <text evidence="5">The sequence shown here is derived from an EMBL/GenBank/DDBJ whole genome shotgun (WGS) entry which is preliminary data.</text>
</comment>
<dbReference type="SUPFAM" id="SSF55257">
    <property type="entry name" value="RBP11-like subunits of RNA polymerase"/>
    <property type="match status" value="1"/>
</dbReference>
<dbReference type="Gene3D" id="3.30.1360.10">
    <property type="entry name" value="RNA polymerase, RBP11-like subunit"/>
    <property type="match status" value="1"/>
</dbReference>
<organism evidence="5 6">
    <name type="scientific">Vairimorpha ceranae</name>
    <dbReference type="NCBI Taxonomy" id="40302"/>
    <lineage>
        <taxon>Eukaryota</taxon>
        <taxon>Fungi</taxon>
        <taxon>Fungi incertae sedis</taxon>
        <taxon>Microsporidia</taxon>
        <taxon>Nosematidae</taxon>
        <taxon>Vairimorpha</taxon>
    </lineage>
</organism>
<keyword evidence="6" id="KW-1185">Reference proteome</keyword>
<evidence type="ECO:0000256" key="2">
    <source>
        <dbReference type="ARBA" id="ARBA00023163"/>
    </source>
</evidence>
<comment type="similarity">
    <text evidence="3">Belongs to the archaeal Rpo11/eukaryotic RPB11/RPC19 RNA polymerase subunit family.</text>
</comment>
<dbReference type="PANTHER" id="PTHR13946:SF28">
    <property type="entry name" value="DNA-DIRECTED RNA POLYMERASES I AND III SUBUNIT RPAC2"/>
    <property type="match status" value="1"/>
</dbReference>
<proteinExistence type="inferred from homology"/>
<name>A0A0F9YNK8_9MICR</name>
<accession>A0A0F9YNK8</accession>
<dbReference type="GO" id="GO:0006362">
    <property type="term" value="P:transcription elongation by RNA polymerase I"/>
    <property type="evidence" value="ECO:0007669"/>
    <property type="project" value="TreeGrafter"/>
</dbReference>
<dbReference type="AlphaFoldDB" id="A0A0F9YNK8"/>
<reference evidence="5 6" key="1">
    <citation type="journal article" date="2015" name="Environ. Microbiol.">
        <title>Genome analyses suggest the presence of polyploidy and recent human-driven expansions in eight global populations of the honeybee pathogen Nosema ceranae.</title>
        <authorList>
            <person name="Pelin A."/>
            <person name="Selman M."/>
            <person name="Aris-Brosou S."/>
            <person name="Farinelli L."/>
            <person name="Corradi N."/>
        </authorList>
    </citation>
    <scope>NUCLEOTIDE SEQUENCE [LARGE SCALE GENOMIC DNA]</scope>
    <source>
        <strain evidence="5 6">PA08 1199</strain>
    </source>
</reference>
<dbReference type="EMBL" id="JPQZ01000087">
    <property type="protein sequence ID" value="KKO74287.1"/>
    <property type="molecule type" value="Genomic_DNA"/>
</dbReference>
<dbReference type="InterPro" id="IPR036603">
    <property type="entry name" value="RBP11-like"/>
</dbReference>